<dbReference type="ExpressionAtlas" id="D5LB11">
    <property type="expression patterns" value="baseline"/>
</dbReference>
<evidence type="ECO:0000256" key="2">
    <source>
        <dbReference type="ARBA" id="ARBA00022823"/>
    </source>
</evidence>
<dbReference type="SUPFAM" id="SSF52777">
    <property type="entry name" value="CoA-dependent acyltransferases"/>
    <property type="match status" value="1"/>
</dbReference>
<dbReference type="InterPro" id="IPR023213">
    <property type="entry name" value="CAT-like_dom_sf"/>
</dbReference>
<dbReference type="InterPro" id="IPR004167">
    <property type="entry name" value="PSBD"/>
</dbReference>
<dbReference type="Pfam" id="PF00198">
    <property type="entry name" value="2-oxoacid_dh"/>
    <property type="match status" value="1"/>
</dbReference>
<dbReference type="GO" id="GO:0016746">
    <property type="term" value="F:acyltransferase activity"/>
    <property type="evidence" value="ECO:0007669"/>
    <property type="project" value="UniProtKB-KW"/>
</dbReference>
<dbReference type="PANTHER" id="PTHR23151:SF90">
    <property type="entry name" value="DIHYDROLIPOYLLYSINE-RESIDUE ACETYLTRANSFERASE COMPONENT OF PYRUVATE DEHYDROGENASE COMPLEX, MITOCHONDRIAL-RELATED"/>
    <property type="match status" value="1"/>
</dbReference>
<sequence>MQLPGVLLGVVGRLSRGVFGQRLHYAFACSAKSQLQRHEAAAQSCGVLSRCFSGVPAHTIVGMPALSPTMSQGNIAKWHVKPGQEVSPGSVLADIETDKATLAFENQDEGFVAKLLVPDGARDIPIGQPVLVLVEDASSVAAFANFTPGQSAPADAAPAAPVEQPPAATAAPALMEHAYPPHTRLTMPSLSPTMDRGNIVAWKVSPGAAIKAGDVLADIETDKATLAYEAVAEEGYVAALLVPEGTRDVAVGTPLALLVEDPEHLAAFARLTPEQAHALALGPQSGQAAAAAGITPPASQGPAEAAPRVVASERLGPAARLLLESSGLKPEDVTPTGPNNIITKADVLAAIAGGVKPGSAAAAKPAATKPVAAATAPAAATLKAAAPVAATTAAAQPSAGSAGPSGSGGSGGGSYTDTPNSQIRRIIAARLLDSKRNTPSLYMRADACLDAVADLRASLAARGTKVSVNDCVLRAVALALRDVPAANVHWDEAAGDVRAFGGVDISVAVATERGLITPIVRAADVKGLLAVSREVRALALKAKDNKLKPEEFMGGSFTVSNLGMYGLTHFSAIINPPQAAILAVGGATERVVLVGGQPAVRSAMSVTLSADGRVYDGELAGAVLAAFRRHMEQPYELLGATSS</sequence>
<feature type="domain" description="Lipoyl-binding" evidence="6">
    <location>
        <begin position="182"/>
        <end position="259"/>
    </location>
</feature>
<dbReference type="SUPFAM" id="SSF47005">
    <property type="entry name" value="Peripheral subunit-binding domain of 2-oxo acid dehydrogenase complex"/>
    <property type="match status" value="1"/>
</dbReference>
<keyword evidence="4" id="KW-0012">Acyltransferase</keyword>
<name>D5LB11_CHLRE</name>
<dbReference type="EMBL" id="GU814015">
    <property type="protein sequence ID" value="ADF43191.1"/>
    <property type="molecule type" value="Genomic_DNA"/>
</dbReference>
<keyword evidence="2 4" id="KW-0450">Lipoyl</keyword>
<evidence type="ECO:0000259" key="6">
    <source>
        <dbReference type="PROSITE" id="PS50968"/>
    </source>
</evidence>
<protein>
    <recommendedName>
        <fullName evidence="4">Dihydrolipoamide acetyltransferase component of pyruvate dehydrogenase complex</fullName>
        <ecNumber evidence="4">2.3.1.-</ecNumber>
    </recommendedName>
</protein>
<dbReference type="Gene3D" id="4.10.320.10">
    <property type="entry name" value="E3-binding domain"/>
    <property type="match status" value="1"/>
</dbReference>
<accession>D5LB11</accession>
<dbReference type="SUPFAM" id="SSF51230">
    <property type="entry name" value="Single hybrid motif"/>
    <property type="match status" value="2"/>
</dbReference>
<proteinExistence type="inferred from homology"/>
<dbReference type="GO" id="GO:0006086">
    <property type="term" value="P:pyruvate decarboxylation to acetyl-CoA"/>
    <property type="evidence" value="ECO:0007669"/>
    <property type="project" value="InterPro"/>
</dbReference>
<keyword evidence="3" id="KW-0809">Transit peptide</keyword>
<dbReference type="Gene3D" id="2.40.50.100">
    <property type="match status" value="2"/>
</dbReference>
<dbReference type="PROSITE" id="PS00189">
    <property type="entry name" value="LIPOYL"/>
    <property type="match status" value="1"/>
</dbReference>
<dbReference type="FunFam" id="2.40.50.100:FF:000010">
    <property type="entry name" value="Acetyltransferase component of pyruvate dehydrogenase complex"/>
    <property type="match status" value="2"/>
</dbReference>
<dbReference type="PROSITE" id="PS50968">
    <property type="entry name" value="BIOTINYL_LIPOYL"/>
    <property type="match status" value="2"/>
</dbReference>
<dbReference type="EC" id="2.3.1.-" evidence="4"/>
<gene>
    <name evidence="8" type="primary">DLA3m</name>
</gene>
<reference evidence="8" key="1">
    <citation type="journal article" date="2010" name="Science">
        <title>Evolution of an expanded sex-determining locus in Volvox.</title>
        <authorList>
            <person name="Ferris P."/>
            <person name="Olson B.J."/>
            <person name="De Hoff P.L."/>
            <person name="Douglass S."/>
            <person name="Casero D."/>
            <person name="Prochnik S."/>
            <person name="Geng S."/>
            <person name="Rai R."/>
            <person name="Grimwood J."/>
            <person name="Schmutz J."/>
            <person name="Nishii I."/>
            <person name="Hamaji T."/>
            <person name="Nozaki H."/>
            <person name="Pellegrini M."/>
            <person name="Umen J.G."/>
        </authorList>
    </citation>
    <scope>NUCLEOTIDE SEQUENCE</scope>
    <source>
        <strain evidence="8">CC-2290</strain>
    </source>
</reference>
<evidence type="ECO:0000259" key="7">
    <source>
        <dbReference type="PROSITE" id="PS51826"/>
    </source>
</evidence>
<organism evidence="8">
    <name type="scientific">Chlamydomonas reinhardtii</name>
    <name type="common">Chlamydomonas smithii</name>
    <dbReference type="NCBI Taxonomy" id="3055"/>
    <lineage>
        <taxon>Eukaryota</taxon>
        <taxon>Viridiplantae</taxon>
        <taxon>Chlorophyta</taxon>
        <taxon>core chlorophytes</taxon>
        <taxon>Chlorophyceae</taxon>
        <taxon>CS clade</taxon>
        <taxon>Chlamydomonadales</taxon>
        <taxon>Chlamydomonadaceae</taxon>
        <taxon>Chlamydomonas</taxon>
    </lineage>
</organism>
<dbReference type="Pfam" id="PF02817">
    <property type="entry name" value="E3_binding"/>
    <property type="match status" value="1"/>
</dbReference>
<dbReference type="InterPro" id="IPR011053">
    <property type="entry name" value="Single_hybrid_motif"/>
</dbReference>
<dbReference type="InterPro" id="IPR003016">
    <property type="entry name" value="2-oxoA_DH_lipoyl-BS"/>
</dbReference>
<dbReference type="InterPro" id="IPR000089">
    <property type="entry name" value="Biotin_lipoyl"/>
</dbReference>
<dbReference type="InterPro" id="IPR001078">
    <property type="entry name" value="2-oxoacid_DH_actylTfrase"/>
</dbReference>
<dbReference type="GO" id="GO:0045254">
    <property type="term" value="C:pyruvate dehydrogenase complex"/>
    <property type="evidence" value="ECO:0007669"/>
    <property type="project" value="InterPro"/>
</dbReference>
<dbReference type="AlphaFoldDB" id="D5LB11"/>
<feature type="compositionally biased region" description="Gly residues" evidence="5">
    <location>
        <begin position="403"/>
        <end position="414"/>
    </location>
</feature>
<feature type="region of interest" description="Disordered" evidence="5">
    <location>
        <begin position="394"/>
        <end position="419"/>
    </location>
</feature>
<dbReference type="InterPro" id="IPR045257">
    <property type="entry name" value="E2/Pdx1"/>
</dbReference>
<comment type="similarity">
    <text evidence="1 4">Belongs to the 2-oxoacid dehydrogenase family.</text>
</comment>
<evidence type="ECO:0000256" key="3">
    <source>
        <dbReference type="ARBA" id="ARBA00022946"/>
    </source>
</evidence>
<dbReference type="PANTHER" id="PTHR23151">
    <property type="entry name" value="DIHYDROLIPOAMIDE ACETYL/SUCCINYL-TRANSFERASE-RELATED"/>
    <property type="match status" value="1"/>
</dbReference>
<feature type="domain" description="Peripheral subunit-binding (PSBD)" evidence="7">
    <location>
        <begin position="314"/>
        <end position="351"/>
    </location>
</feature>
<dbReference type="InterPro" id="IPR036625">
    <property type="entry name" value="E3-bd_dom_sf"/>
</dbReference>
<evidence type="ECO:0000313" key="8">
    <source>
        <dbReference type="EMBL" id="ADF43191.1"/>
    </source>
</evidence>
<evidence type="ECO:0000256" key="1">
    <source>
        <dbReference type="ARBA" id="ARBA00007317"/>
    </source>
</evidence>
<keyword evidence="4" id="KW-0808">Transferase</keyword>
<dbReference type="PROSITE" id="PS51826">
    <property type="entry name" value="PSBD"/>
    <property type="match status" value="1"/>
</dbReference>
<dbReference type="Pfam" id="PF00364">
    <property type="entry name" value="Biotin_lipoyl"/>
    <property type="match status" value="2"/>
</dbReference>
<evidence type="ECO:0000256" key="5">
    <source>
        <dbReference type="SAM" id="MobiDB-lite"/>
    </source>
</evidence>
<dbReference type="CDD" id="cd06849">
    <property type="entry name" value="lipoyl_domain"/>
    <property type="match status" value="2"/>
</dbReference>
<evidence type="ECO:0000256" key="4">
    <source>
        <dbReference type="RuleBase" id="RU003423"/>
    </source>
</evidence>
<comment type="cofactor">
    <cofactor evidence="4">
        <name>(R)-lipoate</name>
        <dbReference type="ChEBI" id="CHEBI:83088"/>
    </cofactor>
</comment>
<reference evidence="8" key="2">
    <citation type="submission" date="2016-01" db="EMBL/GenBank/DDBJ databases">
        <authorList>
            <person name="McClelland M."/>
            <person name="Jain A."/>
            <person name="Saraogi P."/>
            <person name="Mendelson R."/>
            <person name="Westerman R."/>
            <person name="SanMiguel P."/>
            <person name="Csonka L."/>
        </authorList>
    </citation>
    <scope>NUCLEOTIDE SEQUENCE</scope>
    <source>
        <strain evidence="8">CC-2290</strain>
    </source>
</reference>
<dbReference type="Gene3D" id="3.30.559.10">
    <property type="entry name" value="Chloramphenicol acetyltransferase-like domain"/>
    <property type="match status" value="1"/>
</dbReference>
<feature type="domain" description="Lipoyl-binding" evidence="6">
    <location>
        <begin position="58"/>
        <end position="134"/>
    </location>
</feature>